<organism evidence="1 2">
    <name type="scientific">Trypanosoma rangeli</name>
    <dbReference type="NCBI Taxonomy" id="5698"/>
    <lineage>
        <taxon>Eukaryota</taxon>
        <taxon>Discoba</taxon>
        <taxon>Euglenozoa</taxon>
        <taxon>Kinetoplastea</taxon>
        <taxon>Metakinetoplastina</taxon>
        <taxon>Trypanosomatida</taxon>
        <taxon>Trypanosomatidae</taxon>
        <taxon>Trypanosoma</taxon>
        <taxon>Herpetosoma</taxon>
    </lineage>
</organism>
<dbReference type="RefSeq" id="XP_029241200.1">
    <property type="nucleotide sequence ID" value="XM_029378899.1"/>
</dbReference>
<accession>A0A3R7L9P2</accession>
<sequence>MDGCGTAVRGKSPAQALLNHRCDRIPARPWHDEYHIFKHFPPLIRRLPCLLFQELCRPRLTHEEGEVALHRVQSRKPQKHHEAYMRYAPMRQVGQKECYGD</sequence>
<keyword evidence="2" id="KW-1185">Reference proteome</keyword>
<protein>
    <submittedName>
        <fullName evidence="1">Uncharacterized protein</fullName>
    </submittedName>
</protein>
<dbReference type="EMBL" id="MKGL01000041">
    <property type="protein sequence ID" value="RNF09846.1"/>
    <property type="molecule type" value="Genomic_DNA"/>
</dbReference>
<comment type="caution">
    <text evidence="1">The sequence shown here is derived from an EMBL/GenBank/DDBJ whole genome shotgun (WGS) entry which is preliminary data.</text>
</comment>
<gene>
    <name evidence="1" type="ORF">TraAM80_01871</name>
</gene>
<evidence type="ECO:0000313" key="2">
    <source>
        <dbReference type="Proteomes" id="UP000283634"/>
    </source>
</evidence>
<name>A0A3R7L9P2_TRYRA</name>
<proteinExistence type="predicted"/>
<evidence type="ECO:0000313" key="1">
    <source>
        <dbReference type="EMBL" id="RNF09846.1"/>
    </source>
</evidence>
<reference evidence="1 2" key="1">
    <citation type="journal article" date="2018" name="BMC Genomics">
        <title>Genomic comparison of Trypanosoma conorhini and Trypanosoma rangeli to Trypanosoma cruzi strains of high and low virulence.</title>
        <authorList>
            <person name="Bradwell K.R."/>
            <person name="Koparde V.N."/>
            <person name="Matveyev A.V."/>
            <person name="Serrano M.G."/>
            <person name="Alves J.M."/>
            <person name="Parikh H."/>
            <person name="Huang B."/>
            <person name="Lee V."/>
            <person name="Espinosa-Alvarez O."/>
            <person name="Ortiz P.A."/>
            <person name="Costa-Martins A.G."/>
            <person name="Teixeira M.M."/>
            <person name="Buck G.A."/>
        </authorList>
    </citation>
    <scope>NUCLEOTIDE SEQUENCE [LARGE SCALE GENOMIC DNA]</scope>
    <source>
        <strain evidence="1 2">AM80</strain>
    </source>
</reference>
<dbReference type="Proteomes" id="UP000283634">
    <property type="component" value="Unassembled WGS sequence"/>
</dbReference>
<dbReference type="GeneID" id="40325804"/>
<dbReference type="AlphaFoldDB" id="A0A3R7L9P2"/>